<gene>
    <name evidence="1" type="ORF">C8J28_13912</name>
</gene>
<dbReference type="EMBL" id="QAOT01000039">
    <property type="protein sequence ID" value="PTR07659.1"/>
    <property type="molecule type" value="Genomic_DNA"/>
</dbReference>
<dbReference type="AlphaFoldDB" id="A0A2T5JLK0"/>
<evidence type="ECO:0000313" key="2">
    <source>
        <dbReference type="Proteomes" id="UP000244060"/>
    </source>
</evidence>
<accession>A0A2T5JLK0</accession>
<organism evidence="1 2">
    <name type="scientific">Cereibacter azotoformans</name>
    <dbReference type="NCBI Taxonomy" id="43057"/>
    <lineage>
        <taxon>Bacteria</taxon>
        <taxon>Pseudomonadati</taxon>
        <taxon>Pseudomonadota</taxon>
        <taxon>Alphaproteobacteria</taxon>
        <taxon>Rhodobacterales</taxon>
        <taxon>Paracoccaceae</taxon>
        <taxon>Cereibacter</taxon>
    </lineage>
</organism>
<protein>
    <submittedName>
        <fullName evidence="1">Uncharacterized protein</fullName>
    </submittedName>
</protein>
<comment type="caution">
    <text evidence="1">The sequence shown here is derived from an EMBL/GenBank/DDBJ whole genome shotgun (WGS) entry which is preliminary data.</text>
</comment>
<sequence length="34" mass="3891">MDYYTGLARKIAVLMHSLWKNGSTYDFGKEARPA</sequence>
<reference evidence="1 2" key="1">
    <citation type="submission" date="2018-04" db="EMBL/GenBank/DDBJ databases">
        <title>Genomic Encyclopedia of Type Strains, Phase III (KMG-III): the genomes of soil and plant-associated and newly described type strains.</title>
        <authorList>
            <person name="Whitman W."/>
        </authorList>
    </citation>
    <scope>NUCLEOTIDE SEQUENCE [LARGE SCALE GENOMIC DNA]</scope>
    <source>
        <strain evidence="1 2">KA25</strain>
    </source>
</reference>
<evidence type="ECO:0000313" key="1">
    <source>
        <dbReference type="EMBL" id="PTR07659.1"/>
    </source>
</evidence>
<keyword evidence="2" id="KW-1185">Reference proteome</keyword>
<proteinExistence type="predicted"/>
<name>A0A2T5JLK0_9RHOB</name>
<dbReference type="Proteomes" id="UP000244060">
    <property type="component" value="Unassembled WGS sequence"/>
</dbReference>